<evidence type="ECO:0000259" key="2">
    <source>
        <dbReference type="Pfam" id="PF20253"/>
    </source>
</evidence>
<feature type="domain" description="DUF6604" evidence="2">
    <location>
        <begin position="44"/>
        <end position="224"/>
    </location>
</feature>
<reference evidence="3 4" key="1">
    <citation type="submission" date="2021-11" db="EMBL/GenBank/DDBJ databases">
        <title>Black yeast isolated from Biological Soil Crust.</title>
        <authorList>
            <person name="Kurbessoian T."/>
        </authorList>
    </citation>
    <scope>NUCLEOTIDE SEQUENCE [LARGE SCALE GENOMIC DNA]</scope>
    <source>
        <strain evidence="3 4">CCFEE 5522</strain>
    </source>
</reference>
<dbReference type="EMBL" id="JAVFHQ010000012">
    <property type="protein sequence ID" value="KAK4547108.1"/>
    <property type="molecule type" value="Genomic_DNA"/>
</dbReference>
<keyword evidence="4" id="KW-1185">Reference proteome</keyword>
<evidence type="ECO:0000313" key="3">
    <source>
        <dbReference type="EMBL" id="KAK4547108.1"/>
    </source>
</evidence>
<feature type="region of interest" description="Disordered" evidence="1">
    <location>
        <begin position="1"/>
        <end position="22"/>
    </location>
</feature>
<dbReference type="Proteomes" id="UP001324427">
    <property type="component" value="Unassembled WGS sequence"/>
</dbReference>
<accession>A0AAV9JNG9</accession>
<proteinExistence type="predicted"/>
<feature type="compositionally biased region" description="Acidic residues" evidence="1">
    <location>
        <begin position="807"/>
        <end position="826"/>
    </location>
</feature>
<feature type="compositionally biased region" description="Acidic residues" evidence="1">
    <location>
        <begin position="1013"/>
        <end position="1026"/>
    </location>
</feature>
<feature type="compositionally biased region" description="Low complexity" evidence="1">
    <location>
        <begin position="988"/>
        <end position="998"/>
    </location>
</feature>
<organism evidence="3 4">
    <name type="scientific">Oleoguttula mirabilis</name>
    <dbReference type="NCBI Taxonomy" id="1507867"/>
    <lineage>
        <taxon>Eukaryota</taxon>
        <taxon>Fungi</taxon>
        <taxon>Dikarya</taxon>
        <taxon>Ascomycota</taxon>
        <taxon>Pezizomycotina</taxon>
        <taxon>Dothideomycetes</taxon>
        <taxon>Dothideomycetidae</taxon>
        <taxon>Mycosphaerellales</taxon>
        <taxon>Teratosphaeriaceae</taxon>
        <taxon>Oleoguttula</taxon>
    </lineage>
</organism>
<feature type="region of interest" description="Disordered" evidence="1">
    <location>
        <begin position="779"/>
        <end position="833"/>
    </location>
</feature>
<protein>
    <recommendedName>
        <fullName evidence="2">DUF6604 domain-containing protein</fullName>
    </recommendedName>
</protein>
<gene>
    <name evidence="3" type="ORF">LTR36_001329</name>
</gene>
<name>A0AAV9JNG9_9PEZI</name>
<feature type="compositionally biased region" description="Basic residues" evidence="1">
    <location>
        <begin position="932"/>
        <end position="946"/>
    </location>
</feature>
<evidence type="ECO:0000313" key="4">
    <source>
        <dbReference type="Proteomes" id="UP001324427"/>
    </source>
</evidence>
<feature type="compositionally biased region" description="Low complexity" evidence="1">
    <location>
        <begin position="950"/>
        <end position="966"/>
    </location>
</feature>
<comment type="caution">
    <text evidence="3">The sequence shown here is derived from an EMBL/GenBank/DDBJ whole genome shotgun (WGS) entry which is preliminary data.</text>
</comment>
<feature type="compositionally biased region" description="Polar residues" evidence="1">
    <location>
        <begin position="967"/>
        <end position="976"/>
    </location>
</feature>
<dbReference type="AlphaFoldDB" id="A0AAV9JNG9"/>
<dbReference type="Pfam" id="PF20253">
    <property type="entry name" value="DUF6604"/>
    <property type="match status" value="1"/>
</dbReference>
<evidence type="ECO:0000256" key="1">
    <source>
        <dbReference type="SAM" id="MobiDB-lite"/>
    </source>
</evidence>
<sequence>MSTATDATSLAPPSLRDGSSDLPASVVAEATKSRVDSTTLTQALSVLENVISLRKAASVFFRQHSSSNELFDRHNEGHLHVIEVLEDVQRILEPLRPVAREQPQPDATAIPSASTTSVGNLFDALEVEEIDEPTCNQDSVTGSKARQKKAKTVAAPHKGERFELGTSEEDLYFILFTFFKDLNDIRRVLRETWEGYRDGTIPLMSASVTTDLAFEVVKQKERSFLDTDVLLSNGEQTTLQAAFTKVQRGKVASGVDLYWRSMDDSLMYSTYLGDLLFSFVSEVRHNARAIEQEPDEVTMRMYELADWLCIPGHIILRVHKMGVDGKKGEGLPIDYRQSAGDTAGERARKAFEDDFDVFGNMFLDLIQLRAQNRVPNTLDAWTRGICELLPVGDGIKARRTSPSAASDVPAWLVWASTVFFDIKHVLGPSDGRGFQELRETGKLTTRMLNARIKWSNGMFDPAWNEHHDTILLALGDFVATYVEGDMAGMVARLGQSSLREPNAPHYLFKRHPLWCGILTFQLNLSLWTAGIELTNIWRSFFSASQLYNMAVHEAKRGQKFEWPDLEYLIALHGEQYLFFGGRPTKPTEYMKRFILAMGVSKEHVASGMAKGTGLLRPDAITSNMLQSRYHAVRLTPPPTVAEPTTSQILLAFSKQHPQRDLDNPSRPVHGLVPMLAAARQGVSADIPHLYFDYFSMHMRGWELLKSLQRELHPELALIGELEGDDHISGDEDSLRGITFCVLQTMNFCARGGSPENPLMAMVPRTVAVIRQFAREQGSVENDEVKRRVTGESAGILPSGMPSQYNEGDFDGDESDDESVSSAEGDEGQVSRRQMNEAVRLLKKISQADIPAHARALAGILHSKGADLSRNELVGGMGTLAGVIEGLPEHAMEEIMATQEMAKVMQILRGNEPRSYDGGSPSFDIAEMEVKKRNNKNKNKNRKAKQKAARDAQAVSGAEQQAASSSSNGDKTASQPNLAHRPRNNMEKVLVSSSGSLSSRTPTVLGSRQGSGDTDAESEDEGSDYLG</sequence>
<feature type="region of interest" description="Disordered" evidence="1">
    <location>
        <begin position="931"/>
        <end position="1026"/>
    </location>
</feature>
<dbReference type="InterPro" id="IPR046539">
    <property type="entry name" value="DUF6604"/>
</dbReference>
<dbReference type="PANTHER" id="PTHR38795:SF1">
    <property type="entry name" value="DUF6604 DOMAIN-CONTAINING PROTEIN"/>
    <property type="match status" value="1"/>
</dbReference>
<dbReference type="PANTHER" id="PTHR38795">
    <property type="entry name" value="DUF6604 DOMAIN-CONTAINING PROTEIN"/>
    <property type="match status" value="1"/>
</dbReference>
<feature type="compositionally biased region" description="Polar residues" evidence="1">
    <location>
        <begin position="999"/>
        <end position="1011"/>
    </location>
</feature>